<dbReference type="FunFam" id="1.10.1780.10:FF:000002">
    <property type="entry name" value="ATP-dependent Clp protease ATP-binding subunit ClpA"/>
    <property type="match status" value="1"/>
</dbReference>
<dbReference type="PANTHER" id="PTHR11638">
    <property type="entry name" value="ATP-DEPENDENT CLP PROTEASE"/>
    <property type="match status" value="1"/>
</dbReference>
<dbReference type="GO" id="GO:0005524">
    <property type="term" value="F:ATP binding"/>
    <property type="evidence" value="ECO:0007669"/>
    <property type="project" value="UniProtKB-KW"/>
</dbReference>
<dbReference type="SMART" id="SM00382">
    <property type="entry name" value="AAA"/>
    <property type="match status" value="2"/>
</dbReference>
<evidence type="ECO:0000313" key="13">
    <source>
        <dbReference type="EMBL" id="BBI92769.1"/>
    </source>
</evidence>
<dbReference type="InterPro" id="IPR003593">
    <property type="entry name" value="AAA+_ATPase"/>
</dbReference>
<dbReference type="InterPro" id="IPR001270">
    <property type="entry name" value="ClpA/B"/>
</dbReference>
<dbReference type="InterPro" id="IPR013461">
    <property type="entry name" value="ClpA"/>
</dbReference>
<gene>
    <name evidence="13" type="primary">clpA</name>
    <name evidence="13" type="ORF">SSYIS1_26580</name>
</gene>
<proteinExistence type="inferred from homology"/>
<dbReference type="Gene3D" id="3.40.50.300">
    <property type="entry name" value="P-loop containing nucleotide triphosphate hydrolases"/>
    <property type="match status" value="2"/>
</dbReference>
<sequence length="736" mass="82015">MLNQELELSLNMAFARAREHRHEFMTVEHLLLALLSNPAAREALEACTVDLAALRQELGAFIEQTTPKLPASEEERDTQPTLSFQRVLQRAVFHVQSSGRSEVSGANVLVAIFSEQESQAAYLLRKHDVSRLDIVNFISHGMRKDEPGQAPHEENPVNEEQPGGEDRMENFTTNLNQLARVGGIDPLIGRDPELERTIQVLCRRRKNNPLLVGESGVGKTAIAEGLALRIVQGDVPEVMEDCILHSLDIGSLLAGTKYRGDFEKRFKELLKQLEQDQNIDEIHTIIGAGAASGGQVDAANLIKPLLSSGKIRVVGSTTYQEFSNIFEKDHALARRFQKIDITEPTPEETIQIINGLKTKYEAQHDVRYTAKAIRAAVELSVKYINDRYLPDKAIDVIDEVGARSRLMPVSKRKKTINVADIESVVARIARIPEKTVSASDRDVLRSLSDRLKMLVFGQDQAIEALTEAIKMSRAGLGHDRQPVGSFLFAGPTGVGKTEVTMQLAKAMDIQLLRFDMSEYMERHTVSRLIGAPPGYVGYDQGGLLTDAVLKHPHSVVLLDEIEKAHPDVFNLLLQVMDNGTLTDNNGRKADFRNVILVMTTNAGVRETERKSIGLAQQDNSTDAMEEIKKVFTPEFRNRLDNIIWFNHLYSEVIQQVVDKFIVELQAQLDAKGVSLEVSDEARDWLSVKGYERAMGARPMARVMQENLKKPLANELLFGSLVNGGSVKVKLDKDKKN</sequence>
<feature type="domain" description="Clp R" evidence="12">
    <location>
        <begin position="1"/>
        <end position="145"/>
    </location>
</feature>
<evidence type="ECO:0000256" key="2">
    <source>
        <dbReference type="ARBA" id="ARBA00022737"/>
    </source>
</evidence>
<keyword evidence="5 10" id="KW-0143">Chaperone</keyword>
<keyword evidence="3 10" id="KW-0547">Nucleotide-binding</keyword>
<evidence type="ECO:0000256" key="11">
    <source>
        <dbReference type="SAM" id="MobiDB-lite"/>
    </source>
</evidence>
<comment type="function">
    <text evidence="6">ATP-dependent specificity component of the ClpAP protease. It directs the protease to specific substrates. It has unfoldase activity. The primary function of the ClpA-ClpP complex appears to be the degradation of unfolded or abnormal proteins.</text>
</comment>
<evidence type="ECO:0000256" key="4">
    <source>
        <dbReference type="ARBA" id="ARBA00022840"/>
    </source>
</evidence>
<dbReference type="Pfam" id="PF02861">
    <property type="entry name" value="Clp_N"/>
    <property type="match status" value="1"/>
</dbReference>
<dbReference type="InterPro" id="IPR018368">
    <property type="entry name" value="ClpA/B_CS1"/>
</dbReference>
<dbReference type="CDD" id="cd00009">
    <property type="entry name" value="AAA"/>
    <property type="match status" value="1"/>
</dbReference>
<dbReference type="Pfam" id="PF07724">
    <property type="entry name" value="AAA_2"/>
    <property type="match status" value="1"/>
</dbReference>
<dbReference type="InterPro" id="IPR036628">
    <property type="entry name" value="Clp_N_dom_sf"/>
</dbReference>
<keyword evidence="2 9" id="KW-0677">Repeat</keyword>
<keyword evidence="4 10" id="KW-0067">ATP-binding</keyword>
<dbReference type="NCBIfam" id="TIGR02639">
    <property type="entry name" value="ClpA"/>
    <property type="match status" value="1"/>
</dbReference>
<keyword evidence="13" id="KW-0645">Protease</keyword>
<evidence type="ECO:0000256" key="10">
    <source>
        <dbReference type="RuleBase" id="RU004432"/>
    </source>
</evidence>
<evidence type="ECO:0000256" key="8">
    <source>
        <dbReference type="ARBA" id="ARBA00067753"/>
    </source>
</evidence>
<evidence type="ECO:0000256" key="5">
    <source>
        <dbReference type="ARBA" id="ARBA00023186"/>
    </source>
</evidence>
<dbReference type="GO" id="GO:0034605">
    <property type="term" value="P:cellular response to heat"/>
    <property type="evidence" value="ECO:0007669"/>
    <property type="project" value="TreeGrafter"/>
</dbReference>
<feature type="region of interest" description="Disordered" evidence="11">
    <location>
        <begin position="143"/>
        <end position="165"/>
    </location>
</feature>
<dbReference type="Proteomes" id="UP000324392">
    <property type="component" value="Chromosome"/>
</dbReference>
<dbReference type="CDD" id="cd19499">
    <property type="entry name" value="RecA-like_ClpB_Hsp104-like"/>
    <property type="match status" value="1"/>
</dbReference>
<name>A0A455VI37_9GAMM</name>
<dbReference type="Pfam" id="PF17871">
    <property type="entry name" value="AAA_lid_9"/>
    <property type="match status" value="1"/>
</dbReference>
<evidence type="ECO:0000256" key="1">
    <source>
        <dbReference type="ARBA" id="ARBA00008675"/>
    </source>
</evidence>
<dbReference type="Pfam" id="PF10431">
    <property type="entry name" value="ClpB_D2-small"/>
    <property type="match status" value="1"/>
</dbReference>
<dbReference type="InterPro" id="IPR050130">
    <property type="entry name" value="ClpA_ClpB"/>
</dbReference>
<evidence type="ECO:0000256" key="9">
    <source>
        <dbReference type="PROSITE-ProRule" id="PRU01251"/>
    </source>
</evidence>
<dbReference type="InterPro" id="IPR019489">
    <property type="entry name" value="Clp_ATPase_C"/>
</dbReference>
<evidence type="ECO:0000256" key="3">
    <source>
        <dbReference type="ARBA" id="ARBA00022741"/>
    </source>
</evidence>
<dbReference type="PROSITE" id="PS00870">
    <property type="entry name" value="CLPAB_1"/>
    <property type="match status" value="1"/>
</dbReference>
<evidence type="ECO:0000256" key="7">
    <source>
        <dbReference type="ARBA" id="ARBA00064972"/>
    </source>
</evidence>
<dbReference type="SMART" id="SM01086">
    <property type="entry name" value="ClpB_D2-small"/>
    <property type="match status" value="1"/>
</dbReference>
<dbReference type="AlphaFoldDB" id="A0A455VI37"/>
<evidence type="ECO:0000313" key="14">
    <source>
        <dbReference type="Proteomes" id="UP000324392"/>
    </source>
</evidence>
<evidence type="ECO:0000259" key="12">
    <source>
        <dbReference type="PROSITE" id="PS51903"/>
    </source>
</evidence>
<comment type="similarity">
    <text evidence="1 10">Belongs to the ClpA/ClpB family.</text>
</comment>
<dbReference type="InterPro" id="IPR004176">
    <property type="entry name" value="Clp_R_N"/>
</dbReference>
<dbReference type="GO" id="GO:0043335">
    <property type="term" value="P:protein unfolding"/>
    <property type="evidence" value="ECO:0007669"/>
    <property type="project" value="InterPro"/>
</dbReference>
<dbReference type="PANTHER" id="PTHR11638:SF111">
    <property type="entry name" value="ATP-DEPENDENT CLP PROTEASE ATP-BINDING SUBUNIT CLPA"/>
    <property type="match status" value="1"/>
</dbReference>
<feature type="compositionally biased region" description="Basic and acidic residues" evidence="11">
    <location>
        <begin position="143"/>
        <end position="155"/>
    </location>
</feature>
<dbReference type="GO" id="GO:0006508">
    <property type="term" value="P:proteolysis"/>
    <property type="evidence" value="ECO:0007669"/>
    <property type="project" value="UniProtKB-KW"/>
</dbReference>
<dbReference type="GO" id="GO:0008233">
    <property type="term" value="F:peptidase activity"/>
    <property type="evidence" value="ECO:0007669"/>
    <property type="project" value="UniProtKB-KW"/>
</dbReference>
<dbReference type="GO" id="GO:0005737">
    <property type="term" value="C:cytoplasm"/>
    <property type="evidence" value="ECO:0007669"/>
    <property type="project" value="TreeGrafter"/>
</dbReference>
<dbReference type="FunFam" id="1.10.8.60:FF:000011">
    <property type="entry name" value="ATP-dependent Clp protease ATP-binding subunit"/>
    <property type="match status" value="1"/>
</dbReference>
<dbReference type="PROSITE" id="PS00871">
    <property type="entry name" value="CLPAB_2"/>
    <property type="match status" value="1"/>
</dbReference>
<dbReference type="Pfam" id="PF00004">
    <property type="entry name" value="AAA"/>
    <property type="match status" value="1"/>
</dbReference>
<dbReference type="EMBL" id="AP019531">
    <property type="protein sequence ID" value="BBI92769.1"/>
    <property type="molecule type" value="Genomic_DNA"/>
</dbReference>
<dbReference type="SUPFAM" id="SSF81923">
    <property type="entry name" value="Double Clp-N motif"/>
    <property type="match status" value="1"/>
</dbReference>
<protein>
    <recommendedName>
        <fullName evidence="8">ATP-dependent Clp protease ATP-binding subunit ClpA</fullName>
    </recommendedName>
</protein>
<dbReference type="SUPFAM" id="SSF52540">
    <property type="entry name" value="P-loop containing nucleoside triphosphate hydrolases"/>
    <property type="match status" value="2"/>
</dbReference>
<dbReference type="GO" id="GO:0016887">
    <property type="term" value="F:ATP hydrolysis activity"/>
    <property type="evidence" value="ECO:0007669"/>
    <property type="project" value="InterPro"/>
</dbReference>
<dbReference type="PRINTS" id="PR00300">
    <property type="entry name" value="CLPPROTEASEA"/>
</dbReference>
<dbReference type="FunFam" id="3.40.50.300:FF:000268">
    <property type="entry name" value="ATP-dependent Clp protease, ATP-binding subunit ClpA"/>
    <property type="match status" value="1"/>
</dbReference>
<comment type="subunit">
    <text evidence="7">Component of the ClpAP complex composed of six ClpA subunits assembled into a hexameric ring in the presence of ATP, and fourteen ClpP subunits arranged in two heptameric rings. Binds to ClpS.</text>
</comment>
<keyword evidence="13" id="KW-0378">Hydrolase</keyword>
<reference evidence="13 14" key="1">
    <citation type="submission" date="2019-03" db="EMBL/GenBank/DDBJ databases">
        <title>The genome sequence of Candidatus Serratia symbiotica strain IS.</title>
        <authorList>
            <person name="Nikoh N."/>
            <person name="Koga R."/>
            <person name="Oshima K."/>
            <person name="Hattori M."/>
            <person name="Fukatsu T."/>
        </authorList>
    </citation>
    <scope>NUCLEOTIDE SEQUENCE [LARGE SCALE GENOMIC DNA]</scope>
    <source>
        <strain evidence="13 14">IS</strain>
    </source>
</reference>
<dbReference type="Gene3D" id="1.10.1780.10">
    <property type="entry name" value="Clp, N-terminal domain"/>
    <property type="match status" value="1"/>
</dbReference>
<dbReference type="Gene3D" id="1.10.8.60">
    <property type="match status" value="2"/>
</dbReference>
<dbReference type="PROSITE" id="PS51903">
    <property type="entry name" value="CLP_R"/>
    <property type="match status" value="1"/>
</dbReference>
<evidence type="ECO:0000256" key="6">
    <source>
        <dbReference type="ARBA" id="ARBA00058529"/>
    </source>
</evidence>
<dbReference type="InterPro" id="IPR028299">
    <property type="entry name" value="ClpA/B_CS2"/>
</dbReference>
<dbReference type="InterPro" id="IPR003959">
    <property type="entry name" value="ATPase_AAA_core"/>
</dbReference>
<dbReference type="NCBIfam" id="NF008263">
    <property type="entry name" value="PRK11034.1"/>
    <property type="match status" value="1"/>
</dbReference>
<accession>A0A455VI37</accession>
<dbReference type="InterPro" id="IPR027417">
    <property type="entry name" value="P-loop_NTPase"/>
</dbReference>
<dbReference type="InterPro" id="IPR041546">
    <property type="entry name" value="ClpA/ClpB_AAA_lid"/>
</dbReference>
<organism evidence="13 14">
    <name type="scientific">Serratia symbiotica</name>
    <dbReference type="NCBI Taxonomy" id="138074"/>
    <lineage>
        <taxon>Bacteria</taxon>
        <taxon>Pseudomonadati</taxon>
        <taxon>Pseudomonadota</taxon>
        <taxon>Gammaproteobacteria</taxon>
        <taxon>Enterobacterales</taxon>
        <taxon>Yersiniaceae</taxon>
        <taxon>Serratia</taxon>
    </lineage>
</organism>